<evidence type="ECO:0000313" key="4">
    <source>
        <dbReference type="EMBL" id="MFB9769327.1"/>
    </source>
</evidence>
<name>A0ABV5WT74_9LACO</name>
<evidence type="ECO:0000313" key="5">
    <source>
        <dbReference type="Proteomes" id="UP001589691"/>
    </source>
</evidence>
<evidence type="ECO:0000259" key="3">
    <source>
        <dbReference type="Pfam" id="PF00534"/>
    </source>
</evidence>
<organism evidence="4 5">
    <name type="scientific">Lactiplantibacillus modestisalitolerans</name>
    <dbReference type="NCBI Taxonomy" id="1457219"/>
    <lineage>
        <taxon>Bacteria</taxon>
        <taxon>Bacillati</taxon>
        <taxon>Bacillota</taxon>
        <taxon>Bacilli</taxon>
        <taxon>Lactobacillales</taxon>
        <taxon>Lactobacillaceae</taxon>
        <taxon>Lactiplantibacillus</taxon>
    </lineage>
</organism>
<sequence length="503" mass="57514">MIYFINEYLLARNSSVEHAAMKREALFTKFQQPAQIVTKTYDRQLTRTVKDFGLNRKQVINMYDYFQDQEAGTTTARFIEDLKLPREYVVTTGANFSQVFNGDTLVSRVGFTPGTIGRLFYQEFIDSQGNLVSTDLWDWRGFKSSTQYFGQNGQLMMQRYYGVAGQTVLEAYYVPDTNGKPLLSRMLLKNYCGRNERYFHNQDDLFAFYLNELVHRSSKPVIFVSDRPGTGVQPLLELDAECHKFIMVPIYHTRKINDPLQAPLDGYLQPAFDNWHRFDGFVTGTETQARQLRHRYPGAQISHVPAVSVPSKTQAPLVPIAARNRQLLYVGRYAPDRQLDQLIRVVSLVNQKIDNVHCDLYGYGDPEYVQTMTKLISELGLEHQVSIHDYTPEIAPVYDHAQILLNTALANGGPLAMQEAQAHGLPVISYDFNYGPRDFIMDGQDGFVVKQGDQLAMSARIQELLTDSQRLTAFSEAAYAKMHQTQTHTKIWHRWQTALSLEG</sequence>
<dbReference type="SUPFAM" id="SSF53756">
    <property type="entry name" value="UDP-Glycosyltransferase/glycogen phosphorylase"/>
    <property type="match status" value="1"/>
</dbReference>
<evidence type="ECO:0000256" key="1">
    <source>
        <dbReference type="ARBA" id="ARBA00022676"/>
    </source>
</evidence>
<gene>
    <name evidence="4" type="ORF">ACFFLI_05455</name>
</gene>
<keyword evidence="5" id="KW-1185">Reference proteome</keyword>
<dbReference type="EMBL" id="JBHLZY010000011">
    <property type="protein sequence ID" value="MFB9769327.1"/>
    <property type="molecule type" value="Genomic_DNA"/>
</dbReference>
<feature type="domain" description="Glycosyl transferase family 1" evidence="3">
    <location>
        <begin position="323"/>
        <end position="480"/>
    </location>
</feature>
<dbReference type="Pfam" id="PF00534">
    <property type="entry name" value="Glycos_transf_1"/>
    <property type="match status" value="1"/>
</dbReference>
<dbReference type="Proteomes" id="UP001589691">
    <property type="component" value="Unassembled WGS sequence"/>
</dbReference>
<dbReference type="GO" id="GO:0016757">
    <property type="term" value="F:glycosyltransferase activity"/>
    <property type="evidence" value="ECO:0007669"/>
    <property type="project" value="UniProtKB-KW"/>
</dbReference>
<dbReference type="InterPro" id="IPR001296">
    <property type="entry name" value="Glyco_trans_1"/>
</dbReference>
<reference evidence="4 5" key="1">
    <citation type="submission" date="2024-09" db="EMBL/GenBank/DDBJ databases">
        <authorList>
            <person name="Sun Q."/>
            <person name="Mori K."/>
        </authorList>
    </citation>
    <scope>NUCLEOTIDE SEQUENCE [LARGE SCALE GENOMIC DNA]</scope>
    <source>
        <strain evidence="4 5">TBRC 4576</strain>
    </source>
</reference>
<dbReference type="Gene3D" id="3.40.50.2000">
    <property type="entry name" value="Glycogen Phosphorylase B"/>
    <property type="match status" value="3"/>
</dbReference>
<proteinExistence type="predicted"/>
<dbReference type="RefSeq" id="WP_137643239.1">
    <property type="nucleotide sequence ID" value="NZ_BJEA01000015.1"/>
</dbReference>
<dbReference type="PANTHER" id="PTHR12526:SF629">
    <property type="entry name" value="TEICHURONIC ACID BIOSYNTHESIS GLYCOSYLTRANSFERASE TUAH-RELATED"/>
    <property type="match status" value="1"/>
</dbReference>
<keyword evidence="2 4" id="KW-0808">Transferase</keyword>
<accession>A0ABV5WT74</accession>
<comment type="caution">
    <text evidence="4">The sequence shown here is derived from an EMBL/GenBank/DDBJ whole genome shotgun (WGS) entry which is preliminary data.</text>
</comment>
<evidence type="ECO:0000256" key="2">
    <source>
        <dbReference type="ARBA" id="ARBA00022679"/>
    </source>
</evidence>
<keyword evidence="1 4" id="KW-0328">Glycosyltransferase</keyword>
<dbReference type="PANTHER" id="PTHR12526">
    <property type="entry name" value="GLYCOSYLTRANSFERASE"/>
    <property type="match status" value="1"/>
</dbReference>
<protein>
    <submittedName>
        <fullName evidence="4">Glycosyltransferase</fullName>
        <ecNumber evidence="4">2.4.-.-</ecNumber>
    </submittedName>
</protein>
<dbReference type="EC" id="2.4.-.-" evidence="4"/>